<feature type="region of interest" description="Disordered" evidence="1">
    <location>
        <begin position="1"/>
        <end position="40"/>
    </location>
</feature>
<name>A0A4Z1HS46_9HELO</name>
<protein>
    <submittedName>
        <fullName evidence="2">Uncharacterized protein</fullName>
    </submittedName>
</protein>
<proteinExistence type="predicted"/>
<sequence>MLTFNQSLMGQSDQSNQSEHSMDLSEERGKRHRRRREGSQCVMGSANVMIHEVHQVHQVHEERGGVLKRQKILNGAQIVETQISTHKDTNRTETTRPTLESIDKPSEYPQSRMEIDSFRHVYV</sequence>
<feature type="compositionally biased region" description="Polar residues" evidence="1">
    <location>
        <begin position="1"/>
        <end position="19"/>
    </location>
</feature>
<organism evidence="2 3">
    <name type="scientific">Botryotinia convoluta</name>
    <dbReference type="NCBI Taxonomy" id="54673"/>
    <lineage>
        <taxon>Eukaryota</taxon>
        <taxon>Fungi</taxon>
        <taxon>Dikarya</taxon>
        <taxon>Ascomycota</taxon>
        <taxon>Pezizomycotina</taxon>
        <taxon>Leotiomycetes</taxon>
        <taxon>Helotiales</taxon>
        <taxon>Sclerotiniaceae</taxon>
        <taxon>Botryotinia</taxon>
    </lineage>
</organism>
<accession>A0A4Z1HS46</accession>
<dbReference type="Proteomes" id="UP000297527">
    <property type="component" value="Unassembled WGS sequence"/>
</dbReference>
<keyword evidence="3" id="KW-1185">Reference proteome</keyword>
<feature type="region of interest" description="Disordered" evidence="1">
    <location>
        <begin position="85"/>
        <end position="109"/>
    </location>
</feature>
<evidence type="ECO:0000256" key="1">
    <source>
        <dbReference type="SAM" id="MobiDB-lite"/>
    </source>
</evidence>
<evidence type="ECO:0000313" key="2">
    <source>
        <dbReference type="EMBL" id="TGO49520.1"/>
    </source>
</evidence>
<dbReference type="AlphaFoldDB" id="A0A4Z1HS46"/>
<reference evidence="2 3" key="1">
    <citation type="submission" date="2017-12" db="EMBL/GenBank/DDBJ databases">
        <title>Comparative genomics of Botrytis spp.</title>
        <authorList>
            <person name="Valero-Jimenez C.A."/>
            <person name="Tapia P."/>
            <person name="Veloso J."/>
            <person name="Silva-Moreno E."/>
            <person name="Staats M."/>
            <person name="Valdes J.H."/>
            <person name="Van Kan J.A.L."/>
        </authorList>
    </citation>
    <scope>NUCLEOTIDE SEQUENCE [LARGE SCALE GENOMIC DNA]</scope>
    <source>
        <strain evidence="2 3">MUCL11595</strain>
    </source>
</reference>
<feature type="compositionally biased region" description="Basic and acidic residues" evidence="1">
    <location>
        <begin position="20"/>
        <end position="29"/>
    </location>
</feature>
<gene>
    <name evidence="2" type="ORF">BCON_0208g00230</name>
</gene>
<dbReference type="EMBL" id="PQXN01000207">
    <property type="protein sequence ID" value="TGO49520.1"/>
    <property type="molecule type" value="Genomic_DNA"/>
</dbReference>
<comment type="caution">
    <text evidence="2">The sequence shown here is derived from an EMBL/GenBank/DDBJ whole genome shotgun (WGS) entry which is preliminary data.</text>
</comment>
<feature type="compositionally biased region" description="Basic and acidic residues" evidence="1">
    <location>
        <begin position="85"/>
        <end position="94"/>
    </location>
</feature>
<evidence type="ECO:0000313" key="3">
    <source>
        <dbReference type="Proteomes" id="UP000297527"/>
    </source>
</evidence>